<gene>
    <name evidence="13" type="ORF">CY34DRAFT_802824</name>
</gene>
<reference evidence="13 14" key="1">
    <citation type="submission" date="2014-04" db="EMBL/GenBank/DDBJ databases">
        <authorList>
            <consortium name="DOE Joint Genome Institute"/>
            <person name="Kuo A."/>
            <person name="Ruytinx J."/>
            <person name="Rineau F."/>
            <person name="Colpaert J."/>
            <person name="Kohler A."/>
            <person name="Nagy L.G."/>
            <person name="Floudas D."/>
            <person name="Copeland A."/>
            <person name="Barry K.W."/>
            <person name="Cichocki N."/>
            <person name="Veneault-Fourrey C."/>
            <person name="LaButti K."/>
            <person name="Lindquist E.A."/>
            <person name="Lipzen A."/>
            <person name="Lundell T."/>
            <person name="Morin E."/>
            <person name="Murat C."/>
            <person name="Sun H."/>
            <person name="Tunlid A."/>
            <person name="Henrissat B."/>
            <person name="Grigoriev I.V."/>
            <person name="Hibbett D.S."/>
            <person name="Martin F."/>
            <person name="Nordberg H.P."/>
            <person name="Cantor M.N."/>
            <person name="Hua S.X."/>
        </authorList>
    </citation>
    <scope>NUCLEOTIDE SEQUENCE [LARGE SCALE GENOMIC DNA]</scope>
    <source>
        <strain evidence="13 14">UH-Slu-Lm8-n1</strain>
    </source>
</reference>
<dbReference type="HOGENOM" id="CLU_037348_0_0_1"/>
<feature type="transmembrane region" description="Helical" evidence="10">
    <location>
        <begin position="72"/>
        <end position="94"/>
    </location>
</feature>
<evidence type="ECO:0000313" key="14">
    <source>
        <dbReference type="Proteomes" id="UP000054485"/>
    </source>
</evidence>
<dbReference type="GO" id="GO:0019706">
    <property type="term" value="F:protein-cysteine S-palmitoyltransferase activity"/>
    <property type="evidence" value="ECO:0007669"/>
    <property type="project" value="UniProtKB-EC"/>
</dbReference>
<evidence type="ECO:0000256" key="2">
    <source>
        <dbReference type="ARBA" id="ARBA00022679"/>
    </source>
</evidence>
<keyword evidence="3 10" id="KW-0812">Transmembrane</keyword>
<keyword evidence="14" id="KW-1185">Reference proteome</keyword>
<protein>
    <recommendedName>
        <fullName evidence="10">Palmitoyltransferase</fullName>
        <ecNumber evidence="10">2.3.1.225</ecNumber>
    </recommendedName>
</protein>
<dbReference type="PANTHER" id="PTHR12246">
    <property type="entry name" value="PALMITOYLTRANSFERASE ZDHHC16"/>
    <property type="match status" value="1"/>
</dbReference>
<keyword evidence="8 10" id="KW-0012">Acyltransferase</keyword>
<keyword evidence="2 10" id="KW-0808">Transferase</keyword>
<sequence length="362" mass="40969">MSRPHPLLSFEVDASGQDTSPKHDDFDSDVRRSWYDYLPLCLLIFLLLAPYPSLLIVLANHYLLTLEKPVSFAIHLLITFTLGFLGFVSLMICVARDPGPVYFNASDQGSIHQREDMGLAEALMTMENTDNDCSPDKFCRKCWVPKPERAHHCSICGRCVLKMDHHCPWLGAKCIGHRTYPAFVHFLTCITAFSAYVSTISISAVRWSFNNPLLVPDQATPVHELLLAAAGVICTLVVGSFLVYHIYLITTNQTTVEALSPFLLLRYIPPLPASMKLSDPPMEEELSYNQRRAVRDAHRFVRMYDVGWRRNWAQVFGWSKPRGWIYLLLIGGTGNGDGRSFPRNPRSQEMLSHLAARLEKEA</sequence>
<dbReference type="GO" id="GO:0016020">
    <property type="term" value="C:membrane"/>
    <property type="evidence" value="ECO:0007669"/>
    <property type="project" value="UniProtKB-SubCell"/>
</dbReference>
<feature type="region of interest" description="Disordered" evidence="11">
    <location>
        <begin position="1"/>
        <end position="24"/>
    </location>
</feature>
<dbReference type="PROSITE" id="PS50216">
    <property type="entry name" value="DHHC"/>
    <property type="match status" value="1"/>
</dbReference>
<dbReference type="STRING" id="930992.A0A0D0BLZ2"/>
<evidence type="ECO:0000259" key="12">
    <source>
        <dbReference type="Pfam" id="PF01529"/>
    </source>
</evidence>
<dbReference type="EC" id="2.3.1.225" evidence="10"/>
<dbReference type="AlphaFoldDB" id="A0A0D0BLZ2"/>
<proteinExistence type="inferred from homology"/>
<reference evidence="14" key="2">
    <citation type="submission" date="2015-01" db="EMBL/GenBank/DDBJ databases">
        <title>Evolutionary Origins and Diversification of the Mycorrhizal Mutualists.</title>
        <authorList>
            <consortium name="DOE Joint Genome Institute"/>
            <consortium name="Mycorrhizal Genomics Consortium"/>
            <person name="Kohler A."/>
            <person name="Kuo A."/>
            <person name="Nagy L.G."/>
            <person name="Floudas D."/>
            <person name="Copeland A."/>
            <person name="Barry K.W."/>
            <person name="Cichocki N."/>
            <person name="Veneault-Fourrey C."/>
            <person name="LaButti K."/>
            <person name="Lindquist E.A."/>
            <person name="Lipzen A."/>
            <person name="Lundell T."/>
            <person name="Morin E."/>
            <person name="Murat C."/>
            <person name="Riley R."/>
            <person name="Ohm R."/>
            <person name="Sun H."/>
            <person name="Tunlid A."/>
            <person name="Henrissat B."/>
            <person name="Grigoriev I.V."/>
            <person name="Hibbett D.S."/>
            <person name="Martin F."/>
        </authorList>
    </citation>
    <scope>NUCLEOTIDE SEQUENCE [LARGE SCALE GENOMIC DNA]</scope>
    <source>
        <strain evidence="14">UH-Slu-Lm8-n1</strain>
    </source>
</reference>
<dbReference type="EMBL" id="KN835193">
    <property type="protein sequence ID" value="KIK44318.1"/>
    <property type="molecule type" value="Genomic_DNA"/>
</dbReference>
<organism evidence="13 14">
    <name type="scientific">Suillus luteus UH-Slu-Lm8-n1</name>
    <dbReference type="NCBI Taxonomy" id="930992"/>
    <lineage>
        <taxon>Eukaryota</taxon>
        <taxon>Fungi</taxon>
        <taxon>Dikarya</taxon>
        <taxon>Basidiomycota</taxon>
        <taxon>Agaricomycotina</taxon>
        <taxon>Agaricomycetes</taxon>
        <taxon>Agaricomycetidae</taxon>
        <taxon>Boletales</taxon>
        <taxon>Suillineae</taxon>
        <taxon>Suillaceae</taxon>
        <taxon>Suillus</taxon>
    </lineage>
</organism>
<feature type="transmembrane region" description="Helical" evidence="10">
    <location>
        <begin position="37"/>
        <end position="60"/>
    </location>
</feature>
<evidence type="ECO:0000256" key="7">
    <source>
        <dbReference type="ARBA" id="ARBA00023288"/>
    </source>
</evidence>
<accession>A0A0D0BLZ2</accession>
<comment type="subcellular location">
    <subcellularLocation>
        <location evidence="1">Membrane</location>
        <topology evidence="1">Multi-pass membrane protein</topology>
    </subcellularLocation>
</comment>
<evidence type="ECO:0000256" key="11">
    <source>
        <dbReference type="SAM" id="MobiDB-lite"/>
    </source>
</evidence>
<dbReference type="InterPro" id="IPR039859">
    <property type="entry name" value="PFA4/ZDH16/20/ERF2-like"/>
</dbReference>
<dbReference type="FunCoup" id="A0A0D0BLZ2">
    <property type="interactions" value="221"/>
</dbReference>
<keyword evidence="5 10" id="KW-0472">Membrane</keyword>
<keyword evidence="4 10" id="KW-1133">Transmembrane helix</keyword>
<comment type="similarity">
    <text evidence="10">Belongs to the DHHC palmitoyltransferase family.</text>
</comment>
<feature type="domain" description="Palmitoyltransferase DHHC" evidence="12">
    <location>
        <begin position="135"/>
        <end position="259"/>
    </location>
</feature>
<evidence type="ECO:0000256" key="3">
    <source>
        <dbReference type="ARBA" id="ARBA00022692"/>
    </source>
</evidence>
<evidence type="ECO:0000256" key="4">
    <source>
        <dbReference type="ARBA" id="ARBA00022989"/>
    </source>
</evidence>
<dbReference type="OrthoDB" id="9909019at2759"/>
<evidence type="ECO:0000256" key="1">
    <source>
        <dbReference type="ARBA" id="ARBA00004141"/>
    </source>
</evidence>
<evidence type="ECO:0000256" key="10">
    <source>
        <dbReference type="RuleBase" id="RU079119"/>
    </source>
</evidence>
<evidence type="ECO:0000256" key="6">
    <source>
        <dbReference type="ARBA" id="ARBA00023139"/>
    </source>
</evidence>
<evidence type="ECO:0000256" key="9">
    <source>
        <dbReference type="ARBA" id="ARBA00048048"/>
    </source>
</evidence>
<dbReference type="InterPro" id="IPR001594">
    <property type="entry name" value="Palmitoyltrfase_DHHC"/>
</dbReference>
<keyword evidence="7" id="KW-0449">Lipoprotein</keyword>
<dbReference type="InParanoid" id="A0A0D0BLZ2"/>
<feature type="transmembrane region" description="Helical" evidence="10">
    <location>
        <begin position="183"/>
        <end position="205"/>
    </location>
</feature>
<evidence type="ECO:0000256" key="8">
    <source>
        <dbReference type="ARBA" id="ARBA00023315"/>
    </source>
</evidence>
<dbReference type="Pfam" id="PF01529">
    <property type="entry name" value="DHHC"/>
    <property type="match status" value="1"/>
</dbReference>
<comment type="domain">
    <text evidence="10">The DHHC domain is required for palmitoyltransferase activity.</text>
</comment>
<evidence type="ECO:0000313" key="13">
    <source>
        <dbReference type="EMBL" id="KIK44318.1"/>
    </source>
</evidence>
<feature type="transmembrane region" description="Helical" evidence="10">
    <location>
        <begin position="225"/>
        <end position="247"/>
    </location>
</feature>
<name>A0A0D0BLZ2_9AGAM</name>
<evidence type="ECO:0000256" key="5">
    <source>
        <dbReference type="ARBA" id="ARBA00023136"/>
    </source>
</evidence>
<comment type="catalytic activity">
    <reaction evidence="9 10">
        <text>L-cysteinyl-[protein] + hexadecanoyl-CoA = S-hexadecanoyl-L-cysteinyl-[protein] + CoA</text>
        <dbReference type="Rhea" id="RHEA:36683"/>
        <dbReference type="Rhea" id="RHEA-COMP:10131"/>
        <dbReference type="Rhea" id="RHEA-COMP:11032"/>
        <dbReference type="ChEBI" id="CHEBI:29950"/>
        <dbReference type="ChEBI" id="CHEBI:57287"/>
        <dbReference type="ChEBI" id="CHEBI:57379"/>
        <dbReference type="ChEBI" id="CHEBI:74151"/>
        <dbReference type="EC" id="2.3.1.225"/>
    </reaction>
</comment>
<dbReference type="Proteomes" id="UP000054485">
    <property type="component" value="Unassembled WGS sequence"/>
</dbReference>
<keyword evidence="6" id="KW-0564">Palmitate</keyword>